<dbReference type="GO" id="GO:0070573">
    <property type="term" value="F:metallodipeptidase activity"/>
    <property type="evidence" value="ECO:0007669"/>
    <property type="project" value="InterPro"/>
</dbReference>
<dbReference type="SUPFAM" id="SSF51556">
    <property type="entry name" value="Metallo-dependent hydrolases"/>
    <property type="match status" value="1"/>
</dbReference>
<dbReference type="EMBL" id="CP063849">
    <property type="protein sequence ID" value="QOY91886.1"/>
    <property type="molecule type" value="Genomic_DNA"/>
</dbReference>
<protein>
    <submittedName>
        <fullName evidence="1">Membrane dipeptidase</fullName>
    </submittedName>
</protein>
<sequence>MLAGLTASTLGLLFHITAWNSPAQSNDASLIAKAKKIHDHVIKLDTHNDIDASNFTADCNYTMRLTTQVNLPKMIEGDMDVSFMIVYVGQGPLTKEGYDSAYAQAVEKFEAVHRLTEKIAPDKIGLALTPADVIALHKQNKRIAVIAVENGYPVGTEIKRVQEFYDRGARYMSLAHNGNSQLADSNTGEVQGYLYNNGLSPLGREVIAEMNRVGMMVDLSHPAKGANLEAIRLSKAPVIASHSGVRALADVSRNMDDEQLLALKKNGGVIQIVGFASYLKAESKERTEALTKLREELFGSMTGARGGRRAAGGEGGAAPSRACPVETETTSAAPARRGGGRNGFLAMLPADKRAEYEKRMAEIDAKFPPAPRANVQDMVNHIDYAVKLIGIDHVGISSDFDGGGGIDGWNSASEAFNVTLELVKRGYTEEQIGKLWSGNLLRVWGDVEKVAKKLRKS</sequence>
<keyword evidence="2" id="KW-1185">Reference proteome</keyword>
<reference evidence="1 2" key="1">
    <citation type="submission" date="2020-10" db="EMBL/GenBank/DDBJ databases">
        <title>Complete genome sequence of Paludibaculum fermentans P105T, a facultatively anaerobic acidobacterium capable of dissimilatory Fe(III) reduction.</title>
        <authorList>
            <person name="Dedysh S.N."/>
            <person name="Beletsky A.V."/>
            <person name="Kulichevskaya I.S."/>
            <person name="Mardanov A.V."/>
            <person name="Ravin N.V."/>
        </authorList>
    </citation>
    <scope>NUCLEOTIDE SEQUENCE [LARGE SCALE GENOMIC DNA]</scope>
    <source>
        <strain evidence="1 2">P105</strain>
    </source>
</reference>
<evidence type="ECO:0000313" key="1">
    <source>
        <dbReference type="EMBL" id="QOY91886.1"/>
    </source>
</evidence>
<name>A0A7S7NY37_PALFE</name>
<dbReference type="InterPro" id="IPR008257">
    <property type="entry name" value="Pept_M19"/>
</dbReference>
<dbReference type="Proteomes" id="UP000593892">
    <property type="component" value="Chromosome"/>
</dbReference>
<organism evidence="1 2">
    <name type="scientific">Paludibaculum fermentans</name>
    <dbReference type="NCBI Taxonomy" id="1473598"/>
    <lineage>
        <taxon>Bacteria</taxon>
        <taxon>Pseudomonadati</taxon>
        <taxon>Acidobacteriota</taxon>
        <taxon>Terriglobia</taxon>
        <taxon>Bryobacterales</taxon>
        <taxon>Bryobacteraceae</taxon>
        <taxon>Paludibaculum</taxon>
    </lineage>
</organism>
<dbReference type="PROSITE" id="PS51365">
    <property type="entry name" value="RENAL_DIPEPTIDASE_2"/>
    <property type="match status" value="1"/>
</dbReference>
<dbReference type="KEGG" id="pfer:IRI77_02050"/>
<dbReference type="PANTHER" id="PTHR10443:SF12">
    <property type="entry name" value="DIPEPTIDASE"/>
    <property type="match status" value="1"/>
</dbReference>
<dbReference type="AlphaFoldDB" id="A0A7S7NY37"/>
<evidence type="ECO:0000313" key="2">
    <source>
        <dbReference type="Proteomes" id="UP000593892"/>
    </source>
</evidence>
<gene>
    <name evidence="1" type="ORF">IRI77_02050</name>
</gene>
<dbReference type="Pfam" id="PF01244">
    <property type="entry name" value="Peptidase_M19"/>
    <property type="match status" value="1"/>
</dbReference>
<dbReference type="PANTHER" id="PTHR10443">
    <property type="entry name" value="MICROSOMAL DIPEPTIDASE"/>
    <property type="match status" value="1"/>
</dbReference>
<dbReference type="GO" id="GO:0006508">
    <property type="term" value="P:proteolysis"/>
    <property type="evidence" value="ECO:0007669"/>
    <property type="project" value="InterPro"/>
</dbReference>
<dbReference type="Gene3D" id="3.20.20.140">
    <property type="entry name" value="Metal-dependent hydrolases"/>
    <property type="match status" value="1"/>
</dbReference>
<accession>A0A7S7NY37</accession>
<dbReference type="InterPro" id="IPR032466">
    <property type="entry name" value="Metal_Hydrolase"/>
</dbReference>
<proteinExistence type="predicted"/>